<dbReference type="Proteomes" id="UP000571554">
    <property type="component" value="Unassembled WGS sequence"/>
</dbReference>
<sequence>MHRSTTSVAQSVENIEIVFYKQILDHRGFPHRCELMRIPKKAANVDGAIADAILEFETSQQVNDWSIAADCYDVQQRCAVY</sequence>
<keyword evidence="2" id="KW-1185">Reference proteome</keyword>
<reference evidence="1 2" key="1">
    <citation type="submission" date="2020-08" db="EMBL/GenBank/DDBJ databases">
        <title>Above-ground endophytic microbial communities from plants in different locations in the United States.</title>
        <authorList>
            <person name="Frank C."/>
        </authorList>
    </citation>
    <scope>NUCLEOTIDE SEQUENCE [LARGE SCALE GENOMIC DNA]</scope>
    <source>
        <strain evidence="1 2">WP4_2_2</strain>
    </source>
</reference>
<accession>A0A7W9U6J2</accession>
<protein>
    <submittedName>
        <fullName evidence="1">Uncharacterized protein</fullName>
    </submittedName>
</protein>
<dbReference type="EMBL" id="JACHBW010000034">
    <property type="protein sequence ID" value="MBB6106900.1"/>
    <property type="molecule type" value="Genomic_DNA"/>
</dbReference>
<name>A0A7W9U6J2_9BURK</name>
<gene>
    <name evidence="1" type="ORF">F4827_006779</name>
</gene>
<dbReference type="AlphaFoldDB" id="A0A7W9U6J2"/>
<dbReference type="RefSeq" id="WP_183732917.1">
    <property type="nucleotide sequence ID" value="NZ_JACHBW010000034.1"/>
</dbReference>
<organism evidence="1 2">
    <name type="scientific">Paraburkholderia bannensis</name>
    <dbReference type="NCBI Taxonomy" id="765414"/>
    <lineage>
        <taxon>Bacteria</taxon>
        <taxon>Pseudomonadati</taxon>
        <taxon>Pseudomonadota</taxon>
        <taxon>Betaproteobacteria</taxon>
        <taxon>Burkholderiales</taxon>
        <taxon>Burkholderiaceae</taxon>
        <taxon>Paraburkholderia</taxon>
    </lineage>
</organism>
<comment type="caution">
    <text evidence="1">The sequence shown here is derived from an EMBL/GenBank/DDBJ whole genome shotgun (WGS) entry which is preliminary data.</text>
</comment>
<evidence type="ECO:0000313" key="1">
    <source>
        <dbReference type="EMBL" id="MBB6106900.1"/>
    </source>
</evidence>
<evidence type="ECO:0000313" key="2">
    <source>
        <dbReference type="Proteomes" id="UP000571554"/>
    </source>
</evidence>
<proteinExistence type="predicted"/>